<organism evidence="1 2">
    <name type="scientific">Promethearchaeum syntrophicum</name>
    <dbReference type="NCBI Taxonomy" id="2594042"/>
    <lineage>
        <taxon>Archaea</taxon>
        <taxon>Promethearchaeati</taxon>
        <taxon>Promethearchaeota</taxon>
        <taxon>Promethearchaeia</taxon>
        <taxon>Promethearchaeales</taxon>
        <taxon>Promethearchaeaceae</taxon>
        <taxon>Promethearchaeum</taxon>
    </lineage>
</organism>
<name>A0A5B9DDI7_9ARCH</name>
<dbReference type="Proteomes" id="UP000321408">
    <property type="component" value="Chromosome"/>
</dbReference>
<proteinExistence type="predicted"/>
<evidence type="ECO:0000313" key="1">
    <source>
        <dbReference type="EMBL" id="QEE17182.1"/>
    </source>
</evidence>
<evidence type="ECO:0000313" key="2">
    <source>
        <dbReference type="Proteomes" id="UP000321408"/>
    </source>
</evidence>
<accession>A0A5B9DDI7</accession>
<dbReference type="GeneID" id="41330990"/>
<reference evidence="1 2" key="2">
    <citation type="journal article" date="2024" name="Int. J. Syst. Evol. Microbiol.">
        <title>Promethearchaeum syntrophicum gen. nov., sp. nov., an anaerobic, obligately syntrophic archaeon, the first isolate of the lineage 'Asgard' archaea, and proposal of the new archaeal phylum Promethearchaeota phyl. nov. and kingdom Promethearchaeati regn. nov.</title>
        <authorList>
            <person name="Imachi H."/>
            <person name="Nobu M.K."/>
            <person name="Kato S."/>
            <person name="Takaki Y."/>
            <person name="Miyazaki M."/>
            <person name="Miyata M."/>
            <person name="Ogawara M."/>
            <person name="Saito Y."/>
            <person name="Sakai S."/>
            <person name="Tahara Y.O."/>
            <person name="Takano Y."/>
            <person name="Tasumi E."/>
            <person name="Uematsu K."/>
            <person name="Yoshimura T."/>
            <person name="Itoh T."/>
            <person name="Ohkuma M."/>
            <person name="Takai K."/>
        </authorList>
    </citation>
    <scope>NUCLEOTIDE SEQUENCE [LARGE SCALE GENOMIC DNA]</scope>
    <source>
        <strain evidence="1 2">MK-D1</strain>
    </source>
</reference>
<sequence length="393" mass="45772">MNEPFVIESVCNHLKKNTTHFWIDTHPTLKHLSFNKFRLNIDGHAPDIFGVDKYNRVFAIEAKGIDNIEKAIGQALIYKKGVMYSYIAAARFKLKRYRDLIESIGLGLFLVDESGNIEQIEPRFSYAPIFLNDVSNTIELLLAEKKPSIRLVKLGKTQVLNYISPIFYTSLSNPIEKSSLQTIITRDWGVDLFKDSHVINGCLYLGLLQEANNNFSLTPLGEGFCKSLLKMGYNNKILIKIKKSLKGNKKLYDEEPELAYMIRTLYERKIEYQQFLKILYSFNRTEISMDEILEVVIKSYPTMYINIFCNKKMDFEEIRKYYQEGDYEKLKSREILEKNLNRNIYFAFKIQLLHLGILCSIKFSDNRSSSSFSGKFEDYDPKCDIWVINGDLK</sequence>
<keyword evidence="2" id="KW-1185">Reference proteome</keyword>
<dbReference type="RefSeq" id="WP_147664094.1">
    <property type="nucleotide sequence ID" value="NZ_CP042905.2"/>
</dbReference>
<dbReference type="EMBL" id="CP042905">
    <property type="protein sequence ID" value="QEE17182.1"/>
    <property type="molecule type" value="Genomic_DNA"/>
</dbReference>
<gene>
    <name evidence="1" type="ORF">DSAG12_03014</name>
</gene>
<dbReference type="OrthoDB" id="320972at2157"/>
<protein>
    <submittedName>
        <fullName evidence="1">Uncharacterized protein</fullName>
    </submittedName>
</protein>
<reference evidence="1 2" key="1">
    <citation type="journal article" date="2020" name="Nature">
        <title>Isolation of an archaeon at the prokaryote-eukaryote interface.</title>
        <authorList>
            <person name="Imachi H."/>
            <person name="Nobu M.K."/>
            <person name="Nakahara N."/>
            <person name="Morono Y."/>
            <person name="Ogawara M."/>
            <person name="Takaki Y."/>
            <person name="Takano Y."/>
            <person name="Uematsu K."/>
            <person name="Ikuta T."/>
            <person name="Ito M."/>
            <person name="Matsui Y."/>
            <person name="Miyazaki M."/>
            <person name="Murata K."/>
            <person name="Saito Y."/>
            <person name="Sakai S."/>
            <person name="Song C."/>
            <person name="Tasumi E."/>
            <person name="Yamanaka Y."/>
            <person name="Yamaguchi T."/>
            <person name="Kamagata Y."/>
            <person name="Tamaki H."/>
            <person name="Takai K."/>
        </authorList>
    </citation>
    <scope>NUCLEOTIDE SEQUENCE [LARGE SCALE GENOMIC DNA]</scope>
    <source>
        <strain evidence="1 2">MK-D1</strain>
    </source>
</reference>
<dbReference type="AlphaFoldDB" id="A0A5B9DDI7"/>
<dbReference type="KEGG" id="psyt:DSAG12_03014"/>